<reference evidence="4" key="1">
    <citation type="submission" date="2020-06" db="EMBL/GenBank/DDBJ databases">
        <authorList>
            <person name="Li T."/>
            <person name="Hu X."/>
            <person name="Zhang T."/>
            <person name="Song X."/>
            <person name="Zhang H."/>
            <person name="Dai N."/>
            <person name="Sheng W."/>
            <person name="Hou X."/>
            <person name="Wei L."/>
        </authorList>
    </citation>
    <scope>NUCLEOTIDE SEQUENCE</scope>
    <source>
        <strain evidence="4">G02</strain>
        <tissue evidence="4">Leaf</tissue>
    </source>
</reference>
<dbReference type="Gene3D" id="3.30.10.10">
    <property type="entry name" value="Trypsin Inhibitor V, subunit A"/>
    <property type="match status" value="1"/>
</dbReference>
<comment type="similarity">
    <text evidence="1">Belongs to the protease inhibitor I13 (potato type I serine protease inhibitor) family.</text>
</comment>
<organism evidence="4">
    <name type="scientific">Sesamum radiatum</name>
    <name type="common">Black benniseed</name>
    <dbReference type="NCBI Taxonomy" id="300843"/>
    <lineage>
        <taxon>Eukaryota</taxon>
        <taxon>Viridiplantae</taxon>
        <taxon>Streptophyta</taxon>
        <taxon>Embryophyta</taxon>
        <taxon>Tracheophyta</taxon>
        <taxon>Spermatophyta</taxon>
        <taxon>Magnoliopsida</taxon>
        <taxon>eudicotyledons</taxon>
        <taxon>Gunneridae</taxon>
        <taxon>Pentapetalae</taxon>
        <taxon>asterids</taxon>
        <taxon>lamiids</taxon>
        <taxon>Lamiales</taxon>
        <taxon>Pedaliaceae</taxon>
        <taxon>Sesamum</taxon>
    </lineage>
</organism>
<dbReference type="PANTHER" id="PTHR33091:SF50">
    <property type="entry name" value="OS06G0319900 PROTEIN"/>
    <property type="match status" value="1"/>
</dbReference>
<name>A0AAW2TXI3_SESRA</name>
<protein>
    <submittedName>
        <fullName evidence="4">Uncharacterized protein</fullName>
    </submittedName>
</protein>
<evidence type="ECO:0000256" key="2">
    <source>
        <dbReference type="ARBA" id="ARBA00022690"/>
    </source>
</evidence>
<dbReference type="InterPro" id="IPR000864">
    <property type="entry name" value="Prot_inh_pot1"/>
</dbReference>
<evidence type="ECO:0000256" key="1">
    <source>
        <dbReference type="ARBA" id="ARBA00008210"/>
    </source>
</evidence>
<accession>A0AAW2TXI3</accession>
<evidence type="ECO:0000313" key="4">
    <source>
        <dbReference type="EMBL" id="KAL0408948.1"/>
    </source>
</evidence>
<sequence>MGLVPYPPCAGKTCRDIVYKKAWPELVGVEAWACKVKIERENPIVTVVTVPRQGGTIRPDFCCNRVYLFVDENHICYFVPTVG</sequence>
<evidence type="ECO:0000256" key="3">
    <source>
        <dbReference type="ARBA" id="ARBA00022900"/>
    </source>
</evidence>
<keyword evidence="2" id="KW-0646">Protease inhibitor</keyword>
<dbReference type="PANTHER" id="PTHR33091">
    <property type="entry name" value="PROTEIN, PUTATIVE, EXPRESSED-RELATED"/>
    <property type="match status" value="1"/>
</dbReference>
<dbReference type="GO" id="GO:0004867">
    <property type="term" value="F:serine-type endopeptidase inhibitor activity"/>
    <property type="evidence" value="ECO:0007669"/>
    <property type="project" value="UniProtKB-KW"/>
</dbReference>
<comment type="caution">
    <text evidence="4">The sequence shown here is derived from an EMBL/GenBank/DDBJ whole genome shotgun (WGS) entry which is preliminary data.</text>
</comment>
<dbReference type="SUPFAM" id="SSF54654">
    <property type="entry name" value="CI-2 family of serine protease inhibitors"/>
    <property type="match status" value="1"/>
</dbReference>
<proteinExistence type="inferred from homology"/>
<dbReference type="AlphaFoldDB" id="A0AAW2TXI3"/>
<dbReference type="InterPro" id="IPR036354">
    <property type="entry name" value="Prot_inh_pot1_sf"/>
</dbReference>
<dbReference type="EMBL" id="JACGWJ010000007">
    <property type="protein sequence ID" value="KAL0408948.1"/>
    <property type="molecule type" value="Genomic_DNA"/>
</dbReference>
<keyword evidence="3" id="KW-0722">Serine protease inhibitor</keyword>
<reference evidence="4" key="2">
    <citation type="journal article" date="2024" name="Plant">
        <title>Genomic evolution and insights into agronomic trait innovations of Sesamum species.</title>
        <authorList>
            <person name="Miao H."/>
            <person name="Wang L."/>
            <person name="Qu L."/>
            <person name="Liu H."/>
            <person name="Sun Y."/>
            <person name="Le M."/>
            <person name="Wang Q."/>
            <person name="Wei S."/>
            <person name="Zheng Y."/>
            <person name="Lin W."/>
            <person name="Duan Y."/>
            <person name="Cao H."/>
            <person name="Xiong S."/>
            <person name="Wang X."/>
            <person name="Wei L."/>
            <person name="Li C."/>
            <person name="Ma Q."/>
            <person name="Ju M."/>
            <person name="Zhao R."/>
            <person name="Li G."/>
            <person name="Mu C."/>
            <person name="Tian Q."/>
            <person name="Mei H."/>
            <person name="Zhang T."/>
            <person name="Gao T."/>
            <person name="Zhang H."/>
        </authorList>
    </citation>
    <scope>NUCLEOTIDE SEQUENCE</scope>
    <source>
        <strain evidence="4">G02</strain>
    </source>
</reference>
<gene>
    <name evidence="4" type="ORF">Sradi_1829200</name>
</gene>
<dbReference type="Pfam" id="PF00280">
    <property type="entry name" value="potato_inhibit"/>
    <property type="match status" value="1"/>
</dbReference>
<dbReference type="GO" id="GO:0009611">
    <property type="term" value="P:response to wounding"/>
    <property type="evidence" value="ECO:0007669"/>
    <property type="project" value="InterPro"/>
</dbReference>